<feature type="region of interest" description="Disordered" evidence="4">
    <location>
        <begin position="39"/>
        <end position="87"/>
    </location>
</feature>
<dbReference type="GO" id="GO:0005840">
    <property type="term" value="C:ribosome"/>
    <property type="evidence" value="ECO:0007669"/>
    <property type="project" value="UniProtKB-KW"/>
</dbReference>
<organism evidence="5 6">
    <name type="scientific">Myriangium duriaei CBS 260.36</name>
    <dbReference type="NCBI Taxonomy" id="1168546"/>
    <lineage>
        <taxon>Eukaryota</taxon>
        <taxon>Fungi</taxon>
        <taxon>Dikarya</taxon>
        <taxon>Ascomycota</taxon>
        <taxon>Pezizomycotina</taxon>
        <taxon>Dothideomycetes</taxon>
        <taxon>Dothideomycetidae</taxon>
        <taxon>Myriangiales</taxon>
        <taxon>Myriangiaceae</taxon>
        <taxon>Myriangium</taxon>
    </lineage>
</organism>
<protein>
    <recommendedName>
        <fullName evidence="7">Ribosomal protein S17</fullName>
    </recommendedName>
</protein>
<keyword evidence="3" id="KW-0687">Ribonucleoprotein</keyword>
<proteinExistence type="inferred from homology"/>
<dbReference type="GO" id="GO:1990904">
    <property type="term" value="C:ribonucleoprotein complex"/>
    <property type="evidence" value="ECO:0007669"/>
    <property type="project" value="UniProtKB-KW"/>
</dbReference>
<dbReference type="GO" id="GO:0006412">
    <property type="term" value="P:translation"/>
    <property type="evidence" value="ECO:0007669"/>
    <property type="project" value="InterPro"/>
</dbReference>
<evidence type="ECO:0008006" key="7">
    <source>
        <dbReference type="Google" id="ProtNLM"/>
    </source>
</evidence>
<dbReference type="OrthoDB" id="274752at2759"/>
<name>A0A9P4J4T3_9PEZI</name>
<reference evidence="5" key="1">
    <citation type="journal article" date="2020" name="Stud. Mycol.">
        <title>101 Dothideomycetes genomes: a test case for predicting lifestyles and emergence of pathogens.</title>
        <authorList>
            <person name="Haridas S."/>
            <person name="Albert R."/>
            <person name="Binder M."/>
            <person name="Bloem J."/>
            <person name="Labutti K."/>
            <person name="Salamov A."/>
            <person name="Andreopoulos B."/>
            <person name="Baker S."/>
            <person name="Barry K."/>
            <person name="Bills G."/>
            <person name="Bluhm B."/>
            <person name="Cannon C."/>
            <person name="Castanera R."/>
            <person name="Culley D."/>
            <person name="Daum C."/>
            <person name="Ezra D."/>
            <person name="Gonzalez J."/>
            <person name="Henrissat B."/>
            <person name="Kuo A."/>
            <person name="Liang C."/>
            <person name="Lipzen A."/>
            <person name="Lutzoni F."/>
            <person name="Magnuson J."/>
            <person name="Mondo S."/>
            <person name="Nolan M."/>
            <person name="Ohm R."/>
            <person name="Pangilinan J."/>
            <person name="Park H.-J."/>
            <person name="Ramirez L."/>
            <person name="Alfaro M."/>
            <person name="Sun H."/>
            <person name="Tritt A."/>
            <person name="Yoshinaga Y."/>
            <person name="Zwiers L.-H."/>
            <person name="Turgeon B."/>
            <person name="Goodwin S."/>
            <person name="Spatafora J."/>
            <person name="Crous P."/>
            <person name="Grigoriev I."/>
        </authorList>
    </citation>
    <scope>NUCLEOTIDE SEQUENCE</scope>
    <source>
        <strain evidence="5">CBS 260.36</strain>
    </source>
</reference>
<keyword evidence="2" id="KW-0689">Ribosomal protein</keyword>
<evidence type="ECO:0000256" key="2">
    <source>
        <dbReference type="ARBA" id="ARBA00022980"/>
    </source>
</evidence>
<dbReference type="Proteomes" id="UP000799439">
    <property type="component" value="Unassembled WGS sequence"/>
</dbReference>
<evidence type="ECO:0000256" key="3">
    <source>
        <dbReference type="ARBA" id="ARBA00023274"/>
    </source>
</evidence>
<dbReference type="Pfam" id="PF00366">
    <property type="entry name" value="Ribosomal_S17"/>
    <property type="match status" value="1"/>
</dbReference>
<comment type="similarity">
    <text evidence="1">Belongs to the universal ribosomal protein uS17 family.</text>
</comment>
<dbReference type="EMBL" id="ML996083">
    <property type="protein sequence ID" value="KAF2155071.1"/>
    <property type="molecule type" value="Genomic_DNA"/>
</dbReference>
<evidence type="ECO:0000256" key="1">
    <source>
        <dbReference type="ARBA" id="ARBA00010254"/>
    </source>
</evidence>
<accession>A0A9P4J4T3</accession>
<evidence type="ECO:0000313" key="6">
    <source>
        <dbReference type="Proteomes" id="UP000799439"/>
    </source>
</evidence>
<comment type="caution">
    <text evidence="5">The sequence shown here is derived from an EMBL/GenBank/DDBJ whole genome shotgun (WGS) entry which is preliminary data.</text>
</comment>
<gene>
    <name evidence="5" type="ORF">K461DRAFT_291961</name>
</gene>
<dbReference type="GO" id="GO:0003735">
    <property type="term" value="F:structural constituent of ribosome"/>
    <property type="evidence" value="ECO:0007669"/>
    <property type="project" value="InterPro"/>
</dbReference>
<dbReference type="AlphaFoldDB" id="A0A9P4J4T3"/>
<evidence type="ECO:0000313" key="5">
    <source>
        <dbReference type="EMBL" id="KAF2155071.1"/>
    </source>
</evidence>
<sequence length="247" mass="27553">MASIVPRPARQLCSALRSQYPRPAILPWRVPQRAASTTIGTPVTTVSDIPPQTAKPTTTAKAPQSIQANTTQKSKSNPNKYKKPGSNKRIVARVAKAGYMDKTVRVEMATHVWDNYLRKFYRSSQHMLVHDPANSLREGDMIHVRRLDSIRTHQVHHVVDEVLVPYGTDIADRPPVPSEEELRKVHEAATGEKVERRALRQKAATGDEEAAKKVGELGIGIKEAVSGKGRSRRVRIVLERDLVKGRK</sequence>
<evidence type="ECO:0000256" key="4">
    <source>
        <dbReference type="SAM" id="MobiDB-lite"/>
    </source>
</evidence>
<dbReference type="InterPro" id="IPR000266">
    <property type="entry name" value="Ribosomal_uS17"/>
</dbReference>
<dbReference type="SUPFAM" id="SSF50249">
    <property type="entry name" value="Nucleic acid-binding proteins"/>
    <property type="match status" value="1"/>
</dbReference>
<keyword evidence="6" id="KW-1185">Reference proteome</keyword>
<dbReference type="InterPro" id="IPR012340">
    <property type="entry name" value="NA-bd_OB-fold"/>
</dbReference>
<feature type="compositionally biased region" description="Low complexity" evidence="4">
    <location>
        <begin position="50"/>
        <end position="64"/>
    </location>
</feature>
<dbReference type="Gene3D" id="2.40.50.140">
    <property type="entry name" value="Nucleic acid-binding proteins"/>
    <property type="match status" value="1"/>
</dbReference>